<dbReference type="STRING" id="553510.B1H19_33935"/>
<dbReference type="InterPro" id="IPR015424">
    <property type="entry name" value="PyrdxlP-dep_Trfase"/>
</dbReference>
<dbReference type="GO" id="GO:0004058">
    <property type="term" value="F:aromatic-L-amino-acid decarboxylase activity"/>
    <property type="evidence" value="ECO:0007669"/>
    <property type="project" value="UniProtKB-ARBA"/>
</dbReference>
<dbReference type="SUPFAM" id="SSF53383">
    <property type="entry name" value="PLP-dependent transferases"/>
    <property type="match status" value="1"/>
</dbReference>
<keyword evidence="9" id="KW-1185">Reference proteome</keyword>
<evidence type="ECO:0000256" key="7">
    <source>
        <dbReference type="SAM" id="MobiDB-lite"/>
    </source>
</evidence>
<evidence type="ECO:0000256" key="4">
    <source>
        <dbReference type="ARBA" id="ARBA00022898"/>
    </source>
</evidence>
<keyword evidence="5 6" id="KW-0456">Lyase</keyword>
<dbReference type="KEGG" id="sgv:B1H19_33935"/>
<dbReference type="Pfam" id="PF00282">
    <property type="entry name" value="Pyridoxal_deC"/>
    <property type="match status" value="1"/>
</dbReference>
<accession>A0A1V0U0G2</accession>
<dbReference type="Proteomes" id="UP000192726">
    <property type="component" value="Chromosome"/>
</dbReference>
<dbReference type="AlphaFoldDB" id="A0A1V0U0G2"/>
<dbReference type="GO" id="GO:0005737">
    <property type="term" value="C:cytoplasm"/>
    <property type="evidence" value="ECO:0007669"/>
    <property type="project" value="TreeGrafter"/>
</dbReference>
<evidence type="ECO:0000256" key="5">
    <source>
        <dbReference type="ARBA" id="ARBA00023239"/>
    </source>
</evidence>
<gene>
    <name evidence="8" type="ORF">B1H19_33935</name>
</gene>
<dbReference type="RefSeq" id="WP_083108724.1">
    <property type="nucleotide sequence ID" value="NZ_CP020569.1"/>
</dbReference>
<keyword evidence="4 6" id="KW-0663">Pyridoxal phosphate</keyword>
<dbReference type="PANTHER" id="PTHR45677">
    <property type="entry name" value="GLUTAMATE DECARBOXYLASE-RELATED"/>
    <property type="match status" value="1"/>
</dbReference>
<evidence type="ECO:0000256" key="3">
    <source>
        <dbReference type="ARBA" id="ARBA00022793"/>
    </source>
</evidence>
<feature type="region of interest" description="Disordered" evidence="7">
    <location>
        <begin position="119"/>
        <end position="138"/>
    </location>
</feature>
<name>A0A1V0U0G2_9ACTN</name>
<reference evidence="8 9" key="1">
    <citation type="submission" date="2017-04" db="EMBL/GenBank/DDBJ databases">
        <title>Complete Genome Sequence of Streptomyces gilvosporeus F607, a Capable Producer of Natamycin.</title>
        <authorList>
            <person name="Zong G."/>
            <person name="Zhong C."/>
            <person name="Fu J."/>
            <person name="Qin R."/>
            <person name="Cao G."/>
        </authorList>
    </citation>
    <scope>NUCLEOTIDE SEQUENCE [LARGE SCALE GENOMIC DNA]</scope>
    <source>
        <strain evidence="8 9">F607</strain>
    </source>
</reference>
<keyword evidence="3" id="KW-0210">Decarboxylase</keyword>
<dbReference type="InterPro" id="IPR015421">
    <property type="entry name" value="PyrdxlP-dep_Trfase_major"/>
</dbReference>
<evidence type="ECO:0000256" key="6">
    <source>
        <dbReference type="RuleBase" id="RU000382"/>
    </source>
</evidence>
<evidence type="ECO:0000256" key="1">
    <source>
        <dbReference type="ARBA" id="ARBA00001933"/>
    </source>
</evidence>
<comment type="cofactor">
    <cofactor evidence="1 6">
        <name>pyridoxal 5'-phosphate</name>
        <dbReference type="ChEBI" id="CHEBI:597326"/>
    </cofactor>
</comment>
<organism evidence="8 9">
    <name type="scientific">Streptomyces gilvosporeus</name>
    <dbReference type="NCBI Taxonomy" id="553510"/>
    <lineage>
        <taxon>Bacteria</taxon>
        <taxon>Bacillati</taxon>
        <taxon>Actinomycetota</taxon>
        <taxon>Actinomycetes</taxon>
        <taxon>Kitasatosporales</taxon>
        <taxon>Streptomycetaceae</taxon>
        <taxon>Streptomyces</taxon>
    </lineage>
</organism>
<dbReference type="OrthoDB" id="3335676at2"/>
<dbReference type="Gene3D" id="3.40.640.10">
    <property type="entry name" value="Type I PLP-dependent aspartate aminotransferase-like (Major domain)"/>
    <property type="match status" value="1"/>
</dbReference>
<comment type="similarity">
    <text evidence="2 6">Belongs to the group II decarboxylase family.</text>
</comment>
<evidence type="ECO:0000313" key="8">
    <source>
        <dbReference type="EMBL" id="ARF58528.1"/>
    </source>
</evidence>
<dbReference type="EMBL" id="CP020569">
    <property type="protein sequence ID" value="ARF58528.1"/>
    <property type="molecule type" value="Genomic_DNA"/>
</dbReference>
<protein>
    <recommendedName>
        <fullName evidence="10">Orn/Lys/Arg decarboxylases family 1 pyridoxal-P attachment site domain-containing protein</fullName>
    </recommendedName>
</protein>
<proteinExistence type="inferred from homology"/>
<evidence type="ECO:0008006" key="10">
    <source>
        <dbReference type="Google" id="ProtNLM"/>
    </source>
</evidence>
<dbReference type="GO" id="GO:0030170">
    <property type="term" value="F:pyridoxal phosphate binding"/>
    <property type="evidence" value="ECO:0007669"/>
    <property type="project" value="InterPro"/>
</dbReference>
<dbReference type="PANTHER" id="PTHR45677:SF8">
    <property type="entry name" value="CYSTEINE SULFINIC ACID DECARBOXYLASE"/>
    <property type="match status" value="1"/>
</dbReference>
<dbReference type="InterPro" id="IPR002129">
    <property type="entry name" value="PyrdxlP-dep_de-COase"/>
</dbReference>
<sequence>MLDQRIGLPTVLAPSTMHYSWPKAASLLGLGQDNLLTVEVDLEARAKLGHRKEILQRCKKEMRPVILDVAVLGSTELSSVDPLASMLALRDRFARDNFFYPVHVDAAWGGVLRGDAPVDGERRRNRGVRQGVHHPPTS</sequence>
<evidence type="ECO:0000256" key="2">
    <source>
        <dbReference type="ARBA" id="ARBA00009533"/>
    </source>
</evidence>
<dbReference type="GO" id="GO:0019752">
    <property type="term" value="P:carboxylic acid metabolic process"/>
    <property type="evidence" value="ECO:0007669"/>
    <property type="project" value="InterPro"/>
</dbReference>
<evidence type="ECO:0000313" key="9">
    <source>
        <dbReference type="Proteomes" id="UP000192726"/>
    </source>
</evidence>